<evidence type="ECO:0000313" key="2">
    <source>
        <dbReference type="EMBL" id="VDP01770.1"/>
    </source>
</evidence>
<dbReference type="AlphaFoldDB" id="A0A183G1L9"/>
<keyword evidence="3" id="KW-1185">Reference proteome</keyword>
<name>A0A183G1L9_HELPZ</name>
<keyword evidence="1" id="KW-0732">Signal</keyword>
<gene>
    <name evidence="2" type="ORF">HPBE_LOCUS15105</name>
</gene>
<sequence>MRHKCPVLIVLAYPPSAWSILFDLLNGFAPHPTCICAPPPCAAAATASATSISSATVVGGGPPPMMNPGYGGGGPPMGPSYAGGMGPPQMSPYQGGPYQGGGYQGGGFPYGRRYRRPVNGERLLELVQEDPLRCTRELAEELECSHTTIAQQLRAPGKRCRYGAWIQHELSGHHMCAGMRA</sequence>
<dbReference type="Proteomes" id="UP000050761">
    <property type="component" value="Unassembled WGS sequence"/>
</dbReference>
<reference evidence="4" key="2">
    <citation type="submission" date="2019-09" db="UniProtKB">
        <authorList>
            <consortium name="WormBaseParasite"/>
        </authorList>
    </citation>
    <scope>IDENTIFICATION</scope>
</reference>
<accession>A0A3P8ADW7</accession>
<dbReference type="EMBL" id="UZAH01028692">
    <property type="protein sequence ID" value="VDP01770.1"/>
    <property type="molecule type" value="Genomic_DNA"/>
</dbReference>
<feature type="signal peptide" evidence="1">
    <location>
        <begin position="1"/>
        <end position="19"/>
    </location>
</feature>
<proteinExistence type="predicted"/>
<evidence type="ECO:0000313" key="4">
    <source>
        <dbReference type="WBParaSite" id="HPBE_0001510401-mRNA-1"/>
    </source>
</evidence>
<evidence type="ECO:0000313" key="3">
    <source>
        <dbReference type="Proteomes" id="UP000050761"/>
    </source>
</evidence>
<organism evidence="3 4">
    <name type="scientific">Heligmosomoides polygyrus</name>
    <name type="common">Parasitic roundworm</name>
    <dbReference type="NCBI Taxonomy" id="6339"/>
    <lineage>
        <taxon>Eukaryota</taxon>
        <taxon>Metazoa</taxon>
        <taxon>Ecdysozoa</taxon>
        <taxon>Nematoda</taxon>
        <taxon>Chromadorea</taxon>
        <taxon>Rhabditida</taxon>
        <taxon>Rhabditina</taxon>
        <taxon>Rhabditomorpha</taxon>
        <taxon>Strongyloidea</taxon>
        <taxon>Heligmosomidae</taxon>
        <taxon>Heligmosomoides</taxon>
    </lineage>
</organism>
<dbReference type="WBParaSite" id="HPBE_0001510401-mRNA-1">
    <property type="protein sequence ID" value="HPBE_0001510401-mRNA-1"/>
    <property type="gene ID" value="HPBE_0001510401"/>
</dbReference>
<protein>
    <submittedName>
        <fullName evidence="4">HTH_7 domain-containing protein</fullName>
    </submittedName>
</protein>
<evidence type="ECO:0000256" key="1">
    <source>
        <dbReference type="SAM" id="SignalP"/>
    </source>
</evidence>
<reference evidence="2 3" key="1">
    <citation type="submission" date="2018-11" db="EMBL/GenBank/DDBJ databases">
        <authorList>
            <consortium name="Pathogen Informatics"/>
        </authorList>
    </citation>
    <scope>NUCLEOTIDE SEQUENCE [LARGE SCALE GENOMIC DNA]</scope>
</reference>
<feature type="chain" id="PRO_5044551839" evidence="1">
    <location>
        <begin position="20"/>
        <end position="181"/>
    </location>
</feature>
<accession>A0A183G1L9</accession>